<gene>
    <name evidence="2" type="ORF">ATANTOWER_002693</name>
</gene>
<sequence>VLAPIDLQTKPEPEHPLLKFPVLPLAHRFPQEEEMPQRFATGLLLIPVILVSKHSLHPRQLPPQLPPLTLPTHLTVMLVPFFPKQLSHLQPNVQRTNNLFPVYLATQTAFLVLILLLQLFLKNRNSLYAEHVLVFF</sequence>
<keyword evidence="1" id="KW-1133">Transmembrane helix</keyword>
<dbReference type="Proteomes" id="UP001345963">
    <property type="component" value="Unassembled WGS sequence"/>
</dbReference>
<feature type="transmembrane region" description="Helical" evidence="1">
    <location>
        <begin position="102"/>
        <end position="121"/>
    </location>
</feature>
<accession>A0ABU7CEA1</accession>
<evidence type="ECO:0000313" key="2">
    <source>
        <dbReference type="EMBL" id="MED6261243.1"/>
    </source>
</evidence>
<keyword evidence="1" id="KW-0472">Membrane</keyword>
<organism evidence="2 3">
    <name type="scientific">Ataeniobius toweri</name>
    <dbReference type="NCBI Taxonomy" id="208326"/>
    <lineage>
        <taxon>Eukaryota</taxon>
        <taxon>Metazoa</taxon>
        <taxon>Chordata</taxon>
        <taxon>Craniata</taxon>
        <taxon>Vertebrata</taxon>
        <taxon>Euteleostomi</taxon>
        <taxon>Actinopterygii</taxon>
        <taxon>Neopterygii</taxon>
        <taxon>Teleostei</taxon>
        <taxon>Neoteleostei</taxon>
        <taxon>Acanthomorphata</taxon>
        <taxon>Ovalentaria</taxon>
        <taxon>Atherinomorphae</taxon>
        <taxon>Cyprinodontiformes</taxon>
        <taxon>Goodeidae</taxon>
        <taxon>Ataeniobius</taxon>
    </lineage>
</organism>
<evidence type="ECO:0000256" key="1">
    <source>
        <dbReference type="SAM" id="Phobius"/>
    </source>
</evidence>
<name>A0ABU7CEA1_9TELE</name>
<evidence type="ECO:0000313" key="3">
    <source>
        <dbReference type="Proteomes" id="UP001345963"/>
    </source>
</evidence>
<keyword evidence="1" id="KW-0812">Transmembrane</keyword>
<proteinExistence type="predicted"/>
<reference evidence="2 3" key="1">
    <citation type="submission" date="2021-07" db="EMBL/GenBank/DDBJ databases">
        <authorList>
            <person name="Palmer J.M."/>
        </authorList>
    </citation>
    <scope>NUCLEOTIDE SEQUENCE [LARGE SCALE GENOMIC DNA]</scope>
    <source>
        <strain evidence="2 3">AT_MEX2019</strain>
        <tissue evidence="2">Muscle</tissue>
    </source>
</reference>
<dbReference type="EMBL" id="JAHUTI010089788">
    <property type="protein sequence ID" value="MED6261243.1"/>
    <property type="molecule type" value="Genomic_DNA"/>
</dbReference>
<comment type="caution">
    <text evidence="2">The sequence shown here is derived from an EMBL/GenBank/DDBJ whole genome shotgun (WGS) entry which is preliminary data.</text>
</comment>
<keyword evidence="3" id="KW-1185">Reference proteome</keyword>
<feature type="non-terminal residue" evidence="2">
    <location>
        <position position="1"/>
    </location>
</feature>
<protein>
    <submittedName>
        <fullName evidence="2">Uncharacterized protein</fullName>
    </submittedName>
</protein>